<dbReference type="GO" id="GO:0030983">
    <property type="term" value="F:mismatched DNA binding"/>
    <property type="evidence" value="ECO:0007669"/>
    <property type="project" value="InterPro"/>
</dbReference>
<protein>
    <recommendedName>
        <fullName evidence="2">DNA mismatch repair protein MutS core domain-containing protein</fullName>
    </recommendedName>
</protein>
<dbReference type="Pfam" id="PF05192">
    <property type="entry name" value="MutS_III"/>
    <property type="match status" value="1"/>
</dbReference>
<dbReference type="Proteomes" id="UP000023152">
    <property type="component" value="Unassembled WGS sequence"/>
</dbReference>
<keyword evidence="4" id="KW-1185">Reference proteome</keyword>
<dbReference type="InterPro" id="IPR036187">
    <property type="entry name" value="DNA_mismatch_repair_MutS_sf"/>
</dbReference>
<gene>
    <name evidence="3" type="ORF">RFI_33507</name>
</gene>
<dbReference type="GO" id="GO:0032301">
    <property type="term" value="C:MutSalpha complex"/>
    <property type="evidence" value="ECO:0007669"/>
    <property type="project" value="TreeGrafter"/>
</dbReference>
<organism evidence="3 4">
    <name type="scientific">Reticulomyxa filosa</name>
    <dbReference type="NCBI Taxonomy" id="46433"/>
    <lineage>
        <taxon>Eukaryota</taxon>
        <taxon>Sar</taxon>
        <taxon>Rhizaria</taxon>
        <taxon>Retaria</taxon>
        <taxon>Foraminifera</taxon>
        <taxon>Monothalamids</taxon>
        <taxon>Reticulomyxidae</taxon>
        <taxon>Reticulomyxa</taxon>
    </lineage>
</organism>
<evidence type="ECO:0000313" key="3">
    <source>
        <dbReference type="EMBL" id="ETO03895.1"/>
    </source>
</evidence>
<evidence type="ECO:0000256" key="1">
    <source>
        <dbReference type="ARBA" id="ARBA00006271"/>
    </source>
</evidence>
<comment type="caution">
    <text evidence="3">The sequence shown here is derived from an EMBL/GenBank/DDBJ whole genome shotgun (WGS) entry which is preliminary data.</text>
</comment>
<dbReference type="PANTHER" id="PTHR11361">
    <property type="entry name" value="DNA MISMATCH REPAIR PROTEIN MUTS FAMILY MEMBER"/>
    <property type="match status" value="1"/>
</dbReference>
<dbReference type="OrthoDB" id="10252754at2759"/>
<dbReference type="EMBL" id="ASPP01031426">
    <property type="protein sequence ID" value="ETO03895.1"/>
    <property type="molecule type" value="Genomic_DNA"/>
</dbReference>
<dbReference type="AlphaFoldDB" id="X6LT62"/>
<proteinExistence type="inferred from homology"/>
<name>X6LT62_RETFI</name>
<dbReference type="InterPro" id="IPR045076">
    <property type="entry name" value="MutS"/>
</dbReference>
<evidence type="ECO:0000313" key="4">
    <source>
        <dbReference type="Proteomes" id="UP000023152"/>
    </source>
</evidence>
<dbReference type="SUPFAM" id="SSF48334">
    <property type="entry name" value="DNA repair protein MutS, domain III"/>
    <property type="match status" value="1"/>
</dbReference>
<accession>X6LT62</accession>
<dbReference type="PANTHER" id="PTHR11361:SF148">
    <property type="entry name" value="DNA MISMATCH REPAIR PROTEIN MSH6"/>
    <property type="match status" value="1"/>
</dbReference>
<sequence>MYVHIFICVVNRDWLGQILHWPESMIVTMGALAKHLHQFNLTASIPSLVMSELSEKMFMKLDGTTIQNLDIFTSGHLFSRHTLYEMVTRHNSTDFGKRLMKWWLCKPLLQSQAIRQRQSIVTLFRQMHLDKDHPAYLWLQDFRIQLHRTT</sequence>
<dbReference type="InterPro" id="IPR007696">
    <property type="entry name" value="DNA_mismatch_repair_MutS_core"/>
</dbReference>
<comment type="similarity">
    <text evidence="1">Belongs to the DNA mismatch repair MutS family.</text>
</comment>
<reference evidence="3 4" key="1">
    <citation type="journal article" date="2013" name="Curr. Biol.">
        <title>The Genome of the Foraminiferan Reticulomyxa filosa.</title>
        <authorList>
            <person name="Glockner G."/>
            <person name="Hulsmann N."/>
            <person name="Schleicher M."/>
            <person name="Noegel A.A."/>
            <person name="Eichinger L."/>
            <person name="Gallinger C."/>
            <person name="Pawlowski J."/>
            <person name="Sierra R."/>
            <person name="Euteneuer U."/>
            <person name="Pillet L."/>
            <person name="Moustafa A."/>
            <person name="Platzer M."/>
            <person name="Groth M."/>
            <person name="Szafranski K."/>
            <person name="Schliwa M."/>
        </authorList>
    </citation>
    <scope>NUCLEOTIDE SEQUENCE [LARGE SCALE GENOMIC DNA]</scope>
</reference>
<dbReference type="GO" id="GO:0005524">
    <property type="term" value="F:ATP binding"/>
    <property type="evidence" value="ECO:0007669"/>
    <property type="project" value="InterPro"/>
</dbReference>
<feature type="non-terminal residue" evidence="3">
    <location>
        <position position="150"/>
    </location>
</feature>
<dbReference type="Gene3D" id="1.10.1420.10">
    <property type="match status" value="1"/>
</dbReference>
<feature type="domain" description="DNA mismatch repair protein MutS core" evidence="2">
    <location>
        <begin position="64"/>
        <end position="132"/>
    </location>
</feature>
<dbReference type="GO" id="GO:0006298">
    <property type="term" value="P:mismatch repair"/>
    <property type="evidence" value="ECO:0007669"/>
    <property type="project" value="InterPro"/>
</dbReference>
<dbReference type="GO" id="GO:0140664">
    <property type="term" value="F:ATP-dependent DNA damage sensor activity"/>
    <property type="evidence" value="ECO:0007669"/>
    <property type="project" value="InterPro"/>
</dbReference>
<evidence type="ECO:0000259" key="2">
    <source>
        <dbReference type="Pfam" id="PF05192"/>
    </source>
</evidence>